<dbReference type="Proteomes" id="UP000220927">
    <property type="component" value="Plasmid pRapFH23d"/>
</dbReference>
<sequence length="24" mass="2480">MIVELTKAGLEVARARGRNGGAPL</sequence>
<organism evidence="1 2">
    <name type="scientific">Rhizobium acidisoli</name>
    <dbReference type="NCBI Taxonomy" id="1538158"/>
    <lineage>
        <taxon>Bacteria</taxon>
        <taxon>Pseudomonadati</taxon>
        <taxon>Pseudomonadota</taxon>
        <taxon>Alphaproteobacteria</taxon>
        <taxon>Hyphomicrobiales</taxon>
        <taxon>Rhizobiaceae</taxon>
        <taxon>Rhizobium/Agrobacterium group</taxon>
        <taxon>Rhizobium</taxon>
    </lineage>
</organism>
<evidence type="ECO:0000313" key="1">
    <source>
        <dbReference type="EMBL" id="QAS83285.1"/>
    </source>
</evidence>
<keyword evidence="1" id="KW-0614">Plasmid</keyword>
<evidence type="ECO:0000313" key="2">
    <source>
        <dbReference type="Proteomes" id="UP000220927"/>
    </source>
</evidence>
<dbReference type="AlphaFoldDB" id="A0AAE5WVB3"/>
<geneLocation type="plasmid" evidence="2">
    <name>prapfh23d</name>
</geneLocation>
<accession>A0AAE5WVB3</accession>
<name>A0AAE5WVB3_9HYPH</name>
<gene>
    <name evidence="1" type="ORF">CO657_36335</name>
</gene>
<keyword evidence="2" id="KW-1185">Reference proteome</keyword>
<dbReference type="KEGG" id="rad:CO657_36335"/>
<proteinExistence type="predicted"/>
<dbReference type="EMBL" id="CP035002">
    <property type="protein sequence ID" value="QAS83285.1"/>
    <property type="molecule type" value="Genomic_DNA"/>
</dbReference>
<reference evidence="1 2" key="1">
    <citation type="submission" date="2019-01" db="EMBL/GenBank/DDBJ databases">
        <title>Genomic insights into the origins and evolution of symbiotic genes in the Phaseolus vulgaris microsymbionts.</title>
        <authorList>
            <person name="Tong W."/>
        </authorList>
    </citation>
    <scope>NUCLEOTIDE SEQUENCE [LARGE SCALE GENOMIC DNA]</scope>
    <source>
        <strain evidence="1 2">FH23</strain>
        <plasmid evidence="2">prapfh23d</plasmid>
    </source>
</reference>
<protein>
    <submittedName>
        <fullName evidence="1">Uncharacterized protein</fullName>
    </submittedName>
</protein>